<feature type="transmembrane region" description="Helical" evidence="9">
    <location>
        <begin position="255"/>
        <end position="274"/>
    </location>
</feature>
<keyword evidence="5 9" id="KW-0812">Transmembrane</keyword>
<feature type="transmembrane region" description="Helical" evidence="9">
    <location>
        <begin position="294"/>
        <end position="321"/>
    </location>
</feature>
<dbReference type="EMBL" id="JAATEN010000032">
    <property type="protein sequence ID" value="NJQ03848.1"/>
    <property type="molecule type" value="Genomic_DNA"/>
</dbReference>
<feature type="transmembrane region" description="Helical" evidence="9">
    <location>
        <begin position="206"/>
        <end position="225"/>
    </location>
</feature>
<keyword evidence="4" id="KW-1003">Cell membrane</keyword>
<feature type="transmembrane region" description="Helical" evidence="9">
    <location>
        <begin position="123"/>
        <end position="144"/>
    </location>
</feature>
<evidence type="ECO:0000256" key="9">
    <source>
        <dbReference type="SAM" id="Phobius"/>
    </source>
</evidence>
<evidence type="ECO:0000256" key="3">
    <source>
        <dbReference type="ARBA" id="ARBA00022448"/>
    </source>
</evidence>
<evidence type="ECO:0000256" key="1">
    <source>
        <dbReference type="ARBA" id="ARBA00004651"/>
    </source>
</evidence>
<dbReference type="Gene3D" id="1.10.3470.10">
    <property type="entry name" value="ABC transporter involved in vitamin B12 uptake, BtuC"/>
    <property type="match status" value="1"/>
</dbReference>
<proteinExistence type="inferred from homology"/>
<evidence type="ECO:0000256" key="8">
    <source>
        <dbReference type="SAM" id="MobiDB-lite"/>
    </source>
</evidence>
<dbReference type="PANTHER" id="PTHR30472">
    <property type="entry name" value="FERRIC ENTEROBACTIN TRANSPORT SYSTEM PERMEASE PROTEIN"/>
    <property type="match status" value="1"/>
</dbReference>
<dbReference type="RefSeq" id="WP_168104471.1">
    <property type="nucleotide sequence ID" value="NZ_JAATEN010000032.1"/>
</dbReference>
<keyword evidence="7 9" id="KW-0472">Membrane</keyword>
<name>A0ABX1C336_9ACTN</name>
<dbReference type="Proteomes" id="UP000695264">
    <property type="component" value="Unassembled WGS sequence"/>
</dbReference>
<gene>
    <name evidence="10" type="ORF">HCK00_25870</name>
</gene>
<protein>
    <submittedName>
        <fullName evidence="10">Iron chelate uptake ABC transporter family permease subunit</fullName>
    </submittedName>
</protein>
<keyword evidence="6 9" id="KW-1133">Transmembrane helix</keyword>
<reference evidence="10 11" key="1">
    <citation type="submission" date="2020-03" db="EMBL/GenBank/DDBJ databases">
        <title>WGS of actinomycetes isolated from Thailand.</title>
        <authorList>
            <person name="Thawai C."/>
        </authorList>
    </citation>
    <scope>NUCLEOTIDE SEQUENCE [LARGE SCALE GENOMIC DNA]</scope>
    <source>
        <strain evidence="10 11">PLAI 1-29</strain>
    </source>
</reference>
<feature type="transmembrane region" description="Helical" evidence="9">
    <location>
        <begin position="165"/>
        <end position="194"/>
    </location>
</feature>
<evidence type="ECO:0000256" key="7">
    <source>
        <dbReference type="ARBA" id="ARBA00023136"/>
    </source>
</evidence>
<comment type="similarity">
    <text evidence="2">Belongs to the binding-protein-dependent transport system permease family. FecCD subfamily.</text>
</comment>
<dbReference type="SUPFAM" id="SSF81345">
    <property type="entry name" value="ABC transporter involved in vitamin B12 uptake, BtuC"/>
    <property type="match status" value="1"/>
</dbReference>
<evidence type="ECO:0000256" key="4">
    <source>
        <dbReference type="ARBA" id="ARBA00022475"/>
    </source>
</evidence>
<accession>A0ABX1C336</accession>
<feature type="region of interest" description="Disordered" evidence="8">
    <location>
        <begin position="1"/>
        <end position="51"/>
    </location>
</feature>
<comment type="subcellular location">
    <subcellularLocation>
        <location evidence="1">Cell membrane</location>
        <topology evidence="1">Multi-pass membrane protein</topology>
    </subcellularLocation>
</comment>
<evidence type="ECO:0000313" key="11">
    <source>
        <dbReference type="Proteomes" id="UP000695264"/>
    </source>
</evidence>
<evidence type="ECO:0000256" key="5">
    <source>
        <dbReference type="ARBA" id="ARBA00022692"/>
    </source>
</evidence>
<dbReference type="InterPro" id="IPR000522">
    <property type="entry name" value="ABC_transptr_permease_BtuC"/>
</dbReference>
<dbReference type="InterPro" id="IPR037294">
    <property type="entry name" value="ABC_BtuC-like"/>
</dbReference>
<feature type="transmembrane region" description="Helical" evidence="9">
    <location>
        <begin position="364"/>
        <end position="384"/>
    </location>
</feature>
<comment type="caution">
    <text evidence="10">The sequence shown here is derived from an EMBL/GenBank/DDBJ whole genome shotgun (WGS) entry which is preliminary data.</text>
</comment>
<dbReference type="CDD" id="cd06550">
    <property type="entry name" value="TM_ABC_iron-siderophores_like"/>
    <property type="match status" value="1"/>
</dbReference>
<organism evidence="10 11">
    <name type="scientific">Streptomyces zingiberis</name>
    <dbReference type="NCBI Taxonomy" id="2053010"/>
    <lineage>
        <taxon>Bacteria</taxon>
        <taxon>Bacillati</taxon>
        <taxon>Actinomycetota</taxon>
        <taxon>Actinomycetes</taxon>
        <taxon>Kitasatosporales</taxon>
        <taxon>Streptomycetaceae</taxon>
        <taxon>Streptomyces</taxon>
    </lineage>
</organism>
<keyword evidence="3" id="KW-0813">Transport</keyword>
<evidence type="ECO:0000313" key="10">
    <source>
        <dbReference type="EMBL" id="NJQ03848.1"/>
    </source>
</evidence>
<dbReference type="Pfam" id="PF01032">
    <property type="entry name" value="FecCD"/>
    <property type="match status" value="1"/>
</dbReference>
<evidence type="ECO:0000256" key="2">
    <source>
        <dbReference type="ARBA" id="ARBA00007935"/>
    </source>
</evidence>
<keyword evidence="11" id="KW-1185">Reference proteome</keyword>
<sequence>MNGRTRIPGPAGRTAAGTSPERPAENGAVESGAVDSGAPAPRAPRTPGGPLRTVRIGHAVSFRFRPRAVVVTVSCLLVALAAGVLSLGSGEFPMGPAEVVRALAGAGTPAQEFIVGELRLPRVLAALLTGAALALSGAVFQSVVRNPLGSPDLLGVTQGAATGALVVVITGGSSAALAGGAVTGGLLTGVLIYALSWRQGMHGFRLVLTGIGVLAMLTGVNGYLLTRGELMEASRAVLWLTGSLDGRGWPELRPLLAAVVVLGPVTVLGCGRALRLAEMGDDSAHALGVNVERVRLVALGSAVALASFAAACAGPVSFVALTAPQLARRLTRAPGPGLLPAACMGAALLVAADWAAQHAFGERQLPVGVITGLLGGGYLVWLLAGQRRAGRI</sequence>
<feature type="transmembrane region" description="Helical" evidence="9">
    <location>
        <begin position="68"/>
        <end position="88"/>
    </location>
</feature>
<evidence type="ECO:0000256" key="6">
    <source>
        <dbReference type="ARBA" id="ARBA00022989"/>
    </source>
</evidence>
<feature type="compositionally biased region" description="Low complexity" evidence="8">
    <location>
        <begin position="37"/>
        <end position="51"/>
    </location>
</feature>
<dbReference type="PANTHER" id="PTHR30472:SF24">
    <property type="entry name" value="FERRIC ENTEROBACTIN TRANSPORT SYSTEM PERMEASE PROTEIN FEPG"/>
    <property type="match status" value="1"/>
</dbReference>
<feature type="transmembrane region" description="Helical" evidence="9">
    <location>
        <begin position="333"/>
        <end position="352"/>
    </location>
</feature>